<feature type="domain" description="Response regulatory" evidence="4">
    <location>
        <begin position="27"/>
        <end position="141"/>
    </location>
</feature>
<name>D7CIT0_SYNLT</name>
<dbReference type="Pfam" id="PF00072">
    <property type="entry name" value="Response_reg"/>
    <property type="match status" value="1"/>
</dbReference>
<keyword evidence="3" id="KW-0597">Phosphoprotein</keyword>
<dbReference type="PROSITE" id="PS50930">
    <property type="entry name" value="HTH_LYTTR"/>
    <property type="match status" value="1"/>
</dbReference>
<dbReference type="GO" id="GO:0003677">
    <property type="term" value="F:DNA binding"/>
    <property type="evidence" value="ECO:0007669"/>
    <property type="project" value="InterPro"/>
</dbReference>
<dbReference type="SMART" id="SM00448">
    <property type="entry name" value="REC"/>
    <property type="match status" value="1"/>
</dbReference>
<evidence type="ECO:0000313" key="7">
    <source>
        <dbReference type="Proteomes" id="UP000000378"/>
    </source>
</evidence>
<evidence type="ECO:0000256" key="2">
    <source>
        <dbReference type="ARBA" id="ARBA00024867"/>
    </source>
</evidence>
<evidence type="ECO:0000256" key="3">
    <source>
        <dbReference type="PROSITE-ProRule" id="PRU00169"/>
    </source>
</evidence>
<dbReference type="PANTHER" id="PTHR37299:SF1">
    <property type="entry name" value="STAGE 0 SPORULATION PROTEIN A HOMOLOG"/>
    <property type="match status" value="1"/>
</dbReference>
<reference evidence="6 7" key="2">
    <citation type="journal article" date="2010" name="Stand. Genomic Sci.">
        <title>Complete genome sequence of Syntrophothermus lipocalidus type strain (TGB-C1).</title>
        <authorList>
            <person name="Djao O.D."/>
            <person name="Zhang X."/>
            <person name="Lucas S."/>
            <person name="Lapidus A."/>
            <person name="Del Rio T.G."/>
            <person name="Nolan M."/>
            <person name="Tice H."/>
            <person name="Cheng J.F."/>
            <person name="Han C."/>
            <person name="Tapia R."/>
            <person name="Goodwin L."/>
            <person name="Pitluck S."/>
            <person name="Liolios K."/>
            <person name="Ivanova N."/>
            <person name="Mavromatis K."/>
            <person name="Mikhailova N."/>
            <person name="Ovchinnikova G."/>
            <person name="Pati A."/>
            <person name="Brambilla E."/>
            <person name="Chen A."/>
            <person name="Palaniappan K."/>
            <person name="Land M."/>
            <person name="Hauser L."/>
            <person name="Chang Y.J."/>
            <person name="Jeffries C.D."/>
            <person name="Rohde M."/>
            <person name="Sikorski J."/>
            <person name="Spring S."/>
            <person name="Goker M."/>
            <person name="Detter J.C."/>
            <person name="Woyke T."/>
            <person name="Bristow J."/>
            <person name="Eisen J.A."/>
            <person name="Markowitz V."/>
            <person name="Hugenholtz P."/>
            <person name="Kyrpides N.C."/>
            <person name="Klenk H.P."/>
        </authorList>
    </citation>
    <scope>NUCLEOTIDE SEQUENCE [LARGE SCALE GENOMIC DNA]</scope>
    <source>
        <strain evidence="7">DSM 12680 / TGB-C1</strain>
    </source>
</reference>
<dbReference type="Gene3D" id="2.40.50.1020">
    <property type="entry name" value="LytTr DNA-binding domain"/>
    <property type="match status" value="1"/>
</dbReference>
<evidence type="ECO:0000313" key="6">
    <source>
        <dbReference type="EMBL" id="ADI02808.1"/>
    </source>
</evidence>
<comment type="function">
    <text evidence="2">May play the central regulatory role in sporulation. It may be an element of the effector pathway responsible for the activation of sporulation genes in response to nutritional stress. Spo0A may act in concert with spo0H (a sigma factor) to control the expression of some genes that are critical to the sporulation process.</text>
</comment>
<dbReference type="GO" id="GO:0000156">
    <property type="term" value="F:phosphorelay response regulator activity"/>
    <property type="evidence" value="ECO:0007669"/>
    <property type="project" value="InterPro"/>
</dbReference>
<sequence>MQAGWQTSYRVGILGRFKTGVLHVNLSVMTVDDDERERIVLRYILEQIEDVKIIGEANNGLEAVLLIKDKKPDLVFLDVNMPELSGLETAQRVGELNNPPLIVFVTQHPDFAVQAFELDALDYIVKPITPSRLQETINRAKKRLVHEKLIENRVEEKLKERIDFFVKRLRREEVLFDKIPIRERGKITLINQEDIIFAESQGKKVFIYTDTNEYPTNYTLNELENRLDRNTFFRVHQAFIVNLNRIKEIESFGEGSYLINLEKSKKQIMLSRARAKVLRKKLGL</sequence>
<dbReference type="InterPro" id="IPR007492">
    <property type="entry name" value="LytTR_DNA-bd_dom"/>
</dbReference>
<dbReference type="AlphaFoldDB" id="D7CIT0"/>
<accession>D7CIT0</accession>
<dbReference type="eggNOG" id="COG3279">
    <property type="taxonomic scope" value="Bacteria"/>
</dbReference>
<dbReference type="Pfam" id="PF04397">
    <property type="entry name" value="LytTR"/>
    <property type="match status" value="1"/>
</dbReference>
<keyword evidence="7" id="KW-1185">Reference proteome</keyword>
<dbReference type="SUPFAM" id="SSF52172">
    <property type="entry name" value="CheY-like"/>
    <property type="match status" value="1"/>
</dbReference>
<dbReference type="Gene3D" id="3.40.50.2300">
    <property type="match status" value="1"/>
</dbReference>
<organism evidence="6 7">
    <name type="scientific">Syntrophothermus lipocalidus (strain DSM 12680 / TGB-C1)</name>
    <dbReference type="NCBI Taxonomy" id="643648"/>
    <lineage>
        <taxon>Bacteria</taxon>
        <taxon>Bacillati</taxon>
        <taxon>Bacillota</taxon>
        <taxon>Clostridia</taxon>
        <taxon>Eubacteriales</taxon>
        <taxon>Syntrophomonadaceae</taxon>
        <taxon>Syntrophothermus</taxon>
    </lineage>
</organism>
<protein>
    <recommendedName>
        <fullName evidence="1">Stage 0 sporulation protein A homolog</fullName>
    </recommendedName>
</protein>
<dbReference type="STRING" id="643648.Slip_2061"/>
<evidence type="ECO:0000259" key="5">
    <source>
        <dbReference type="PROSITE" id="PS50930"/>
    </source>
</evidence>
<evidence type="ECO:0000259" key="4">
    <source>
        <dbReference type="PROSITE" id="PS50110"/>
    </source>
</evidence>
<dbReference type="EMBL" id="CP002048">
    <property type="protein sequence ID" value="ADI02808.1"/>
    <property type="molecule type" value="Genomic_DNA"/>
</dbReference>
<dbReference type="PANTHER" id="PTHR37299">
    <property type="entry name" value="TRANSCRIPTIONAL REGULATOR-RELATED"/>
    <property type="match status" value="1"/>
</dbReference>
<evidence type="ECO:0000256" key="1">
    <source>
        <dbReference type="ARBA" id="ARBA00018672"/>
    </source>
</evidence>
<dbReference type="HOGENOM" id="CLU_000445_14_1_9"/>
<feature type="modified residue" description="4-aspartylphosphate" evidence="3">
    <location>
        <position position="78"/>
    </location>
</feature>
<dbReference type="InterPro" id="IPR011006">
    <property type="entry name" value="CheY-like_superfamily"/>
</dbReference>
<dbReference type="Proteomes" id="UP000000378">
    <property type="component" value="Chromosome"/>
</dbReference>
<dbReference type="InterPro" id="IPR046947">
    <property type="entry name" value="LytR-like"/>
</dbReference>
<reference evidence="7" key="1">
    <citation type="journal article" date="2010" name="Stand. Genomic Sci.">
        <title>Complete genome sequence of Syntrophothermus lipocalidus type strain (TGB-C1T).</title>
        <authorList>
            <consortium name="US DOE Joint Genome Institute (JGI-PGF)"/>
            <person name="Djao O."/>
            <person name="Zhang X."/>
            <person name="Lucas S."/>
            <person name="Lapidus A."/>
            <person name="Glavina Del Rio T."/>
            <person name="Nolan M."/>
            <person name="Tice H."/>
            <person name="Cheng J."/>
            <person name="Han C."/>
            <person name="Tapia R."/>
            <person name="Goodwin L."/>
            <person name="Pitluck S."/>
            <person name="Liolios K."/>
            <person name="Ivanova N."/>
            <person name="Mavromatis K."/>
            <person name="Mikhailova N."/>
            <person name="Ovchinnikova G."/>
            <person name="Pati A."/>
            <person name="Brambilla E."/>
            <person name="Chen A."/>
            <person name="Palaniappan K."/>
            <person name="Land M."/>
            <person name="Hauser L."/>
            <person name="Chang Y."/>
            <person name="Jeffries C."/>
            <person name="Rohde M."/>
            <person name="Sikorski J."/>
            <person name="Spring S."/>
            <person name="Goker M."/>
            <person name="Detter J."/>
            <person name="Woyke T."/>
            <person name="Bristow J."/>
            <person name="Eisen J."/>
            <person name="Markowitz V."/>
            <person name="Hugenholtz P."/>
            <person name="Kyrpides N."/>
            <person name="Klenk H."/>
        </authorList>
    </citation>
    <scope>NUCLEOTIDE SEQUENCE [LARGE SCALE GENOMIC DNA]</scope>
    <source>
        <strain evidence="7">DSM 12680 / TGB-C1</strain>
    </source>
</reference>
<dbReference type="KEGG" id="slp:Slip_2061"/>
<proteinExistence type="predicted"/>
<dbReference type="PROSITE" id="PS50110">
    <property type="entry name" value="RESPONSE_REGULATORY"/>
    <property type="match status" value="1"/>
</dbReference>
<gene>
    <name evidence="6" type="ordered locus">Slip_2061</name>
</gene>
<feature type="domain" description="HTH LytTR-type" evidence="5">
    <location>
        <begin position="179"/>
        <end position="284"/>
    </location>
</feature>
<dbReference type="SMART" id="SM00850">
    <property type="entry name" value="LytTR"/>
    <property type="match status" value="1"/>
</dbReference>
<dbReference type="InterPro" id="IPR001789">
    <property type="entry name" value="Sig_transdc_resp-reg_receiver"/>
</dbReference>